<proteinExistence type="predicted"/>
<dbReference type="Pfam" id="PF00015">
    <property type="entry name" value="MCPsignal"/>
    <property type="match status" value="1"/>
</dbReference>
<dbReference type="RefSeq" id="WP_290401652.1">
    <property type="nucleotide sequence ID" value="NZ_JAUHLN010000006.1"/>
</dbReference>
<keyword evidence="6" id="KW-1185">Reference proteome</keyword>
<accession>A0ABT8ECE9</accession>
<keyword evidence="1 2" id="KW-0807">Transducer</keyword>
<dbReference type="PROSITE" id="PS50111">
    <property type="entry name" value="CHEMOTAXIS_TRANSDUC_2"/>
    <property type="match status" value="1"/>
</dbReference>
<evidence type="ECO:0000256" key="1">
    <source>
        <dbReference type="ARBA" id="ARBA00023224"/>
    </source>
</evidence>
<dbReference type="EMBL" id="JAUHLN010000006">
    <property type="protein sequence ID" value="MDN4075537.1"/>
    <property type="molecule type" value="Genomic_DNA"/>
</dbReference>
<gene>
    <name evidence="5" type="ORF">QYF49_21490</name>
</gene>
<dbReference type="PANTHER" id="PTHR32089">
    <property type="entry name" value="METHYL-ACCEPTING CHEMOTAXIS PROTEIN MCPB"/>
    <property type="match status" value="1"/>
</dbReference>
<evidence type="ECO:0000259" key="4">
    <source>
        <dbReference type="PROSITE" id="PS50111"/>
    </source>
</evidence>
<reference evidence="5" key="1">
    <citation type="submission" date="2023-06" db="EMBL/GenBank/DDBJ databases">
        <title>Draft Genome Sequences of Representative Paenibacillus Polymyxa, Bacillus cereus, Fictibacillus sp., and Brevibacillus agri Strains Isolated from Amazonian Dark Earth.</title>
        <authorList>
            <person name="Pellegrinetti T.A."/>
            <person name="Cunha I.C.M."/>
            <person name="Chaves M.G."/>
            <person name="Freitas A.S."/>
            <person name="Silva A.V.R."/>
            <person name="Tsai S.M."/>
            <person name="Mendes L.W."/>
        </authorList>
    </citation>
    <scope>NUCLEOTIDE SEQUENCE</scope>
    <source>
        <strain evidence="5">CENA-BCM004</strain>
    </source>
</reference>
<protein>
    <submittedName>
        <fullName evidence="5">Methyl-accepting chemotaxis protein</fullName>
    </submittedName>
</protein>
<feature type="region of interest" description="Disordered" evidence="3">
    <location>
        <begin position="87"/>
        <end position="124"/>
    </location>
</feature>
<evidence type="ECO:0000313" key="5">
    <source>
        <dbReference type="EMBL" id="MDN4075537.1"/>
    </source>
</evidence>
<dbReference type="Gene3D" id="1.10.287.950">
    <property type="entry name" value="Methyl-accepting chemotaxis protein"/>
    <property type="match status" value="1"/>
</dbReference>
<feature type="compositionally biased region" description="Polar residues" evidence="3">
    <location>
        <begin position="87"/>
        <end position="96"/>
    </location>
</feature>
<feature type="compositionally biased region" description="Polar residues" evidence="3">
    <location>
        <begin position="107"/>
        <end position="117"/>
    </location>
</feature>
<dbReference type="Proteomes" id="UP001168694">
    <property type="component" value="Unassembled WGS sequence"/>
</dbReference>
<organism evidence="5 6">
    <name type="scientific">Fictibacillus terranigra</name>
    <dbReference type="NCBI Taxonomy" id="3058424"/>
    <lineage>
        <taxon>Bacteria</taxon>
        <taxon>Bacillati</taxon>
        <taxon>Bacillota</taxon>
        <taxon>Bacilli</taxon>
        <taxon>Bacillales</taxon>
        <taxon>Fictibacillaceae</taxon>
        <taxon>Fictibacillus</taxon>
    </lineage>
</organism>
<evidence type="ECO:0000313" key="6">
    <source>
        <dbReference type="Proteomes" id="UP001168694"/>
    </source>
</evidence>
<dbReference type="PANTHER" id="PTHR32089:SF112">
    <property type="entry name" value="LYSOZYME-LIKE PROTEIN-RELATED"/>
    <property type="match status" value="1"/>
</dbReference>
<dbReference type="InterPro" id="IPR004089">
    <property type="entry name" value="MCPsignal_dom"/>
</dbReference>
<feature type="domain" description="Methyl-accepting transducer" evidence="4">
    <location>
        <begin position="1"/>
        <end position="98"/>
    </location>
</feature>
<evidence type="ECO:0000256" key="3">
    <source>
        <dbReference type="SAM" id="MobiDB-lite"/>
    </source>
</evidence>
<comment type="caution">
    <text evidence="5">The sequence shown here is derived from an EMBL/GenBank/DDBJ whole genome shotgun (WGS) entry which is preliminary data.</text>
</comment>
<evidence type="ECO:0000256" key="2">
    <source>
        <dbReference type="PROSITE-ProRule" id="PRU00284"/>
    </source>
</evidence>
<dbReference type="SUPFAM" id="SSF58104">
    <property type="entry name" value="Methyl-accepting chemotaxis protein (MCP) signaling domain"/>
    <property type="match status" value="1"/>
</dbReference>
<sequence>MEKSASSAEMIEETAQQLDVISAMLLTAGEQTGTASGQAECGHNPLGTSYPLSKRGFAVVAEEVRKLAEQSGHSAQEIRSLIEQFQQETGASSQSIESKRKCDSGTYGCSGSGQAISSHPGVRD</sequence>
<name>A0ABT8ECE9_9BACL</name>